<name>A0A934SC52_9BACT</name>
<keyword evidence="6 8" id="KW-0472">Membrane</keyword>
<evidence type="ECO:0000256" key="2">
    <source>
        <dbReference type="ARBA" id="ARBA00005811"/>
    </source>
</evidence>
<feature type="transmembrane region" description="Helical" evidence="8">
    <location>
        <begin position="12"/>
        <end position="32"/>
    </location>
</feature>
<evidence type="ECO:0000256" key="5">
    <source>
        <dbReference type="ARBA" id="ARBA00022989"/>
    </source>
</evidence>
<keyword evidence="7" id="KW-0813">Transport</keyword>
<keyword evidence="7" id="KW-0653">Protein transport</keyword>
<keyword evidence="5 8" id="KW-1133">Transmembrane helix</keyword>
<evidence type="ECO:0000256" key="4">
    <source>
        <dbReference type="ARBA" id="ARBA00022692"/>
    </source>
</evidence>
<dbReference type="RefSeq" id="WP_200271076.1">
    <property type="nucleotide sequence ID" value="NZ_JAENIJ010000018.1"/>
</dbReference>
<evidence type="ECO:0000256" key="6">
    <source>
        <dbReference type="ARBA" id="ARBA00023136"/>
    </source>
</evidence>
<dbReference type="GO" id="GO:0015031">
    <property type="term" value="P:protein transport"/>
    <property type="evidence" value="ECO:0007669"/>
    <property type="project" value="UniProtKB-KW"/>
</dbReference>
<keyword evidence="4 7" id="KW-0812">Transmembrane</keyword>
<dbReference type="GO" id="GO:0022857">
    <property type="term" value="F:transmembrane transporter activity"/>
    <property type="evidence" value="ECO:0007669"/>
    <property type="project" value="InterPro"/>
</dbReference>
<comment type="caution">
    <text evidence="9">The sequence shown here is derived from an EMBL/GenBank/DDBJ whole genome shotgun (WGS) entry which is preliminary data.</text>
</comment>
<comment type="similarity">
    <text evidence="2 7">Belongs to the ExbD/TolR family.</text>
</comment>
<gene>
    <name evidence="9" type="ORF">JIN85_12265</name>
</gene>
<dbReference type="InterPro" id="IPR003400">
    <property type="entry name" value="ExbD"/>
</dbReference>
<reference evidence="9" key="1">
    <citation type="submission" date="2021-01" db="EMBL/GenBank/DDBJ databases">
        <title>Modified the classification status of verrucomicrobia.</title>
        <authorList>
            <person name="Feng X."/>
        </authorList>
    </citation>
    <scope>NUCLEOTIDE SEQUENCE</scope>
    <source>
        <strain evidence="9">KCTC 22041</strain>
    </source>
</reference>
<evidence type="ECO:0000313" key="10">
    <source>
        <dbReference type="Proteomes" id="UP000603141"/>
    </source>
</evidence>
<accession>A0A934SC52</accession>
<keyword evidence="3" id="KW-1003">Cell membrane</keyword>
<evidence type="ECO:0000256" key="7">
    <source>
        <dbReference type="RuleBase" id="RU003879"/>
    </source>
</evidence>
<dbReference type="GO" id="GO:0005886">
    <property type="term" value="C:plasma membrane"/>
    <property type="evidence" value="ECO:0007669"/>
    <property type="project" value="UniProtKB-SubCell"/>
</dbReference>
<sequence>MKLELSLPERPGFLHAVAVVNLFALLLMFILLGPSLTLRSGVTVDLPPSRFQLDRYTNTLVVTLGPGNPAPRIHFGRDAVTQEELGERLEQLREGGAPTDSIVLLQTDAGTPVKVEREISELALSKGFRVALVGQATEAPNPD</sequence>
<dbReference type="Pfam" id="PF02472">
    <property type="entry name" value="ExbD"/>
    <property type="match status" value="1"/>
</dbReference>
<evidence type="ECO:0000313" key="9">
    <source>
        <dbReference type="EMBL" id="MBK1883194.1"/>
    </source>
</evidence>
<dbReference type="Proteomes" id="UP000603141">
    <property type="component" value="Unassembled WGS sequence"/>
</dbReference>
<proteinExistence type="inferred from homology"/>
<evidence type="ECO:0000256" key="3">
    <source>
        <dbReference type="ARBA" id="ARBA00022475"/>
    </source>
</evidence>
<protein>
    <submittedName>
        <fullName evidence="9">Biopolymer transporter ExbD</fullName>
    </submittedName>
</protein>
<organism evidence="9 10">
    <name type="scientific">Luteolibacter pohnpeiensis</name>
    <dbReference type="NCBI Taxonomy" id="454153"/>
    <lineage>
        <taxon>Bacteria</taxon>
        <taxon>Pseudomonadati</taxon>
        <taxon>Verrucomicrobiota</taxon>
        <taxon>Verrucomicrobiia</taxon>
        <taxon>Verrucomicrobiales</taxon>
        <taxon>Verrucomicrobiaceae</taxon>
        <taxon>Luteolibacter</taxon>
    </lineage>
</organism>
<dbReference type="EMBL" id="JAENIJ010000018">
    <property type="protein sequence ID" value="MBK1883194.1"/>
    <property type="molecule type" value="Genomic_DNA"/>
</dbReference>
<evidence type="ECO:0000256" key="8">
    <source>
        <dbReference type="SAM" id="Phobius"/>
    </source>
</evidence>
<keyword evidence="10" id="KW-1185">Reference proteome</keyword>
<comment type="subcellular location">
    <subcellularLocation>
        <location evidence="1">Cell membrane</location>
        <topology evidence="1">Single-pass membrane protein</topology>
    </subcellularLocation>
    <subcellularLocation>
        <location evidence="7">Cell membrane</location>
        <topology evidence="7">Single-pass type II membrane protein</topology>
    </subcellularLocation>
</comment>
<evidence type="ECO:0000256" key="1">
    <source>
        <dbReference type="ARBA" id="ARBA00004162"/>
    </source>
</evidence>
<dbReference type="AlphaFoldDB" id="A0A934SC52"/>